<comment type="caution">
    <text evidence="1">The sequence shown here is derived from an EMBL/GenBank/DDBJ whole genome shotgun (WGS) entry which is preliminary data.</text>
</comment>
<organism evidence="1">
    <name type="scientific">Tanacetum cinerariifolium</name>
    <name type="common">Dalmatian daisy</name>
    <name type="synonym">Chrysanthemum cinerariifolium</name>
    <dbReference type="NCBI Taxonomy" id="118510"/>
    <lineage>
        <taxon>Eukaryota</taxon>
        <taxon>Viridiplantae</taxon>
        <taxon>Streptophyta</taxon>
        <taxon>Embryophyta</taxon>
        <taxon>Tracheophyta</taxon>
        <taxon>Spermatophyta</taxon>
        <taxon>Magnoliopsida</taxon>
        <taxon>eudicotyledons</taxon>
        <taxon>Gunneridae</taxon>
        <taxon>Pentapetalae</taxon>
        <taxon>asterids</taxon>
        <taxon>campanulids</taxon>
        <taxon>Asterales</taxon>
        <taxon>Asteraceae</taxon>
        <taxon>Asteroideae</taxon>
        <taxon>Anthemideae</taxon>
        <taxon>Anthemidinae</taxon>
        <taxon>Tanacetum</taxon>
    </lineage>
</organism>
<gene>
    <name evidence="1" type="ORF">Tci_589200</name>
</gene>
<feature type="non-terminal residue" evidence="1">
    <location>
        <position position="93"/>
    </location>
</feature>
<evidence type="ECO:0000313" key="1">
    <source>
        <dbReference type="EMBL" id="GFA17228.1"/>
    </source>
</evidence>
<protein>
    <submittedName>
        <fullName evidence="1">Uncharacterized protein</fullName>
    </submittedName>
</protein>
<name>A0A699J7B5_TANCI</name>
<dbReference type="AlphaFoldDB" id="A0A699J7B5"/>
<proteinExistence type="predicted"/>
<sequence>MFLQRLLVENNGLRRSSINLEVSQTSSSYYEYVIAVNGSDGDTTDFNQTYQQELPPSSLDMTKNVSNANIMQTHSDIMTLNVQAASSGVTAQL</sequence>
<dbReference type="EMBL" id="BKCJ010380163">
    <property type="protein sequence ID" value="GFA17228.1"/>
    <property type="molecule type" value="Genomic_DNA"/>
</dbReference>
<reference evidence="1" key="1">
    <citation type="journal article" date="2019" name="Sci. Rep.">
        <title>Draft genome of Tanacetum cinerariifolium, the natural source of mosquito coil.</title>
        <authorList>
            <person name="Yamashiro T."/>
            <person name="Shiraishi A."/>
            <person name="Satake H."/>
            <person name="Nakayama K."/>
        </authorList>
    </citation>
    <scope>NUCLEOTIDE SEQUENCE</scope>
</reference>
<accession>A0A699J7B5</accession>